<evidence type="ECO:0000256" key="3">
    <source>
        <dbReference type="PROSITE-ProRule" id="PRU00169"/>
    </source>
</evidence>
<evidence type="ECO:0000313" key="6">
    <source>
        <dbReference type="EMBL" id="MVW74235.1"/>
    </source>
</evidence>
<dbReference type="InterPro" id="IPR050595">
    <property type="entry name" value="Bact_response_regulator"/>
</dbReference>
<evidence type="ECO:0000256" key="2">
    <source>
        <dbReference type="ARBA" id="ARBA00023012"/>
    </source>
</evidence>
<evidence type="ECO:0000256" key="1">
    <source>
        <dbReference type="ARBA" id="ARBA00022553"/>
    </source>
</evidence>
<keyword evidence="2" id="KW-0902">Two-component regulatory system</keyword>
<dbReference type="PANTHER" id="PTHR44591:SF14">
    <property type="entry name" value="PROTEIN PILG"/>
    <property type="match status" value="1"/>
</dbReference>
<dbReference type="Proteomes" id="UP000429555">
    <property type="component" value="Unassembled WGS sequence"/>
</dbReference>
<dbReference type="InterPro" id="IPR013976">
    <property type="entry name" value="HDOD"/>
</dbReference>
<keyword evidence="1 3" id="KW-0597">Phosphoprotein</keyword>
<dbReference type="Gene3D" id="1.10.3210.10">
    <property type="entry name" value="Hypothetical protein af1432"/>
    <property type="match status" value="1"/>
</dbReference>
<sequence>MRVLILEDDAWIADLLKQIVHSLRPTARISCAGRVDEALSEWQRAPVDLVICDWNLPDGPGTQLLEQIRKQDSQIPLVMITGRADRNSVLEVRPLHISAFISKPFQMPKVLDCLDRLLPSVDLDAPAEHAPSSSFAEFLASRANDELDIPLQPGTLAKLKALGQQPADLRQLLGLGRDEPAITARLLAAANSAQYSSGGALCLSLPQALQTLGAATSLNIALGLSLNPVAELEDAELSLQAQAQYEQIQALCRRLAELAQQCRLDPAPLHSAALLHRMGELCVLQQAQLWRNSGQELDLEALDKSLRGSSSELAVRLKMHWRLPNSLRELIGACYALPTINTKREAIVMHLAASELSPQQDGAKLARLRRLAGLS</sequence>
<dbReference type="Gene3D" id="3.40.50.2300">
    <property type="match status" value="1"/>
</dbReference>
<dbReference type="SUPFAM" id="SSF109604">
    <property type="entry name" value="HD-domain/PDEase-like"/>
    <property type="match status" value="1"/>
</dbReference>
<keyword evidence="7" id="KW-1185">Reference proteome</keyword>
<feature type="domain" description="HDOD" evidence="5">
    <location>
        <begin position="149"/>
        <end position="337"/>
    </location>
</feature>
<evidence type="ECO:0000313" key="7">
    <source>
        <dbReference type="Proteomes" id="UP000429555"/>
    </source>
</evidence>
<gene>
    <name evidence="6" type="ORF">GJV18_02785</name>
</gene>
<protein>
    <submittedName>
        <fullName evidence="6">HDOD domain-containing protein</fullName>
    </submittedName>
</protein>
<dbReference type="SUPFAM" id="SSF52172">
    <property type="entry name" value="CheY-like"/>
    <property type="match status" value="1"/>
</dbReference>
<evidence type="ECO:0000259" key="5">
    <source>
        <dbReference type="PROSITE" id="PS51833"/>
    </source>
</evidence>
<dbReference type="InterPro" id="IPR011006">
    <property type="entry name" value="CheY-like_superfamily"/>
</dbReference>
<name>A0A6I4KPI7_9PSED</name>
<dbReference type="PROSITE" id="PS50110">
    <property type="entry name" value="RESPONSE_REGULATORY"/>
    <property type="match status" value="1"/>
</dbReference>
<dbReference type="Pfam" id="PF08668">
    <property type="entry name" value="HDOD"/>
    <property type="match status" value="1"/>
</dbReference>
<reference evidence="6 7" key="1">
    <citation type="submission" date="2019-11" db="EMBL/GenBank/DDBJ databases">
        <title>Pseudomonas flavidum sp. nov., isolated from Baiyang Lake.</title>
        <authorList>
            <person name="Zhao Y."/>
        </authorList>
    </citation>
    <scope>NUCLEOTIDE SEQUENCE [LARGE SCALE GENOMIC DNA]</scope>
    <source>
        <strain evidence="7">R-22-3 w-18</strain>
    </source>
</reference>
<comment type="caution">
    <text evidence="6">The sequence shown here is derived from an EMBL/GenBank/DDBJ whole genome shotgun (WGS) entry which is preliminary data.</text>
</comment>
<dbReference type="RefSeq" id="WP_160343199.1">
    <property type="nucleotide sequence ID" value="NZ_WKJZ01000001.1"/>
</dbReference>
<organism evidence="6 7">
    <name type="scientific">Pseudomonas xionganensis</name>
    <dbReference type="NCBI Taxonomy" id="2654845"/>
    <lineage>
        <taxon>Bacteria</taxon>
        <taxon>Pseudomonadati</taxon>
        <taxon>Pseudomonadota</taxon>
        <taxon>Gammaproteobacteria</taxon>
        <taxon>Pseudomonadales</taxon>
        <taxon>Pseudomonadaceae</taxon>
        <taxon>Pseudomonas</taxon>
    </lineage>
</organism>
<dbReference type="EMBL" id="WKJZ01000001">
    <property type="protein sequence ID" value="MVW74235.1"/>
    <property type="molecule type" value="Genomic_DNA"/>
</dbReference>
<dbReference type="AlphaFoldDB" id="A0A6I4KPI7"/>
<dbReference type="GO" id="GO:0000160">
    <property type="term" value="P:phosphorelay signal transduction system"/>
    <property type="evidence" value="ECO:0007669"/>
    <property type="project" value="UniProtKB-KW"/>
</dbReference>
<accession>A0A6I4KPI7</accession>
<dbReference type="SMART" id="SM00448">
    <property type="entry name" value="REC"/>
    <property type="match status" value="1"/>
</dbReference>
<proteinExistence type="predicted"/>
<dbReference type="CDD" id="cd00156">
    <property type="entry name" value="REC"/>
    <property type="match status" value="1"/>
</dbReference>
<dbReference type="PROSITE" id="PS51833">
    <property type="entry name" value="HDOD"/>
    <property type="match status" value="1"/>
</dbReference>
<dbReference type="Pfam" id="PF00072">
    <property type="entry name" value="Response_reg"/>
    <property type="match status" value="1"/>
</dbReference>
<evidence type="ECO:0000259" key="4">
    <source>
        <dbReference type="PROSITE" id="PS50110"/>
    </source>
</evidence>
<dbReference type="PANTHER" id="PTHR44591">
    <property type="entry name" value="STRESS RESPONSE REGULATOR PROTEIN 1"/>
    <property type="match status" value="1"/>
</dbReference>
<feature type="modified residue" description="4-aspartylphosphate" evidence="3">
    <location>
        <position position="53"/>
    </location>
</feature>
<dbReference type="InterPro" id="IPR001789">
    <property type="entry name" value="Sig_transdc_resp-reg_receiver"/>
</dbReference>
<feature type="domain" description="Response regulatory" evidence="4">
    <location>
        <begin position="2"/>
        <end position="118"/>
    </location>
</feature>